<sequence length="128" mass="14249">MLKLNYTEDGLYLERVAKSLEDVLRDRVVLMARLGETLYVESGSASFLLPQDAPGLSRLVQLLQHERYEDVAVAAVDDECVEICMEGCWMAASPDADTGTFLTALDDETEFLVARLWEATQVQATFLA</sequence>
<reference evidence="1 2" key="1">
    <citation type="submission" date="2013-05" db="EMBL/GenBank/DDBJ databases">
        <title>Draft genome sequence of Rubidibacter lacunae KORDI 51-2.</title>
        <authorList>
            <person name="Choi D.H."/>
            <person name="Noh J.H."/>
            <person name="Kwon K.-K."/>
            <person name="Lee J.-H."/>
            <person name="Ryu J.-Y."/>
        </authorList>
    </citation>
    <scope>NUCLEOTIDE SEQUENCE [LARGE SCALE GENOMIC DNA]</scope>
    <source>
        <strain evidence="1 2">KORDI 51-2</strain>
    </source>
</reference>
<proteinExistence type="predicted"/>
<evidence type="ECO:0000313" key="2">
    <source>
        <dbReference type="Proteomes" id="UP000016960"/>
    </source>
</evidence>
<dbReference type="AlphaFoldDB" id="U5DGZ9"/>
<comment type="caution">
    <text evidence="1">The sequence shown here is derived from an EMBL/GenBank/DDBJ whole genome shotgun (WGS) entry which is preliminary data.</text>
</comment>
<dbReference type="InParanoid" id="U5DGZ9"/>
<evidence type="ECO:0000313" key="1">
    <source>
        <dbReference type="EMBL" id="ERN40537.1"/>
    </source>
</evidence>
<organism evidence="1 2">
    <name type="scientific">Rubidibacter lacunae KORDI 51-2</name>
    <dbReference type="NCBI Taxonomy" id="582515"/>
    <lineage>
        <taxon>Bacteria</taxon>
        <taxon>Bacillati</taxon>
        <taxon>Cyanobacteriota</taxon>
        <taxon>Cyanophyceae</taxon>
        <taxon>Oscillatoriophycideae</taxon>
        <taxon>Chroococcales</taxon>
        <taxon>Aphanothecaceae</taxon>
        <taxon>Rubidibacter</taxon>
    </lineage>
</organism>
<protein>
    <submittedName>
        <fullName evidence="1">Uncharacterized protein</fullName>
    </submittedName>
</protein>
<dbReference type="OrthoDB" id="530474at2"/>
<dbReference type="EMBL" id="ASSJ01000076">
    <property type="protein sequence ID" value="ERN40537.1"/>
    <property type="molecule type" value="Genomic_DNA"/>
</dbReference>
<keyword evidence="2" id="KW-1185">Reference proteome</keyword>
<dbReference type="eggNOG" id="ENOG5032UMH">
    <property type="taxonomic scope" value="Bacteria"/>
</dbReference>
<dbReference type="NCBIfam" id="NF045647">
    <property type="entry name" value="alr0857_fam"/>
    <property type="match status" value="1"/>
</dbReference>
<dbReference type="InterPro" id="IPR054664">
    <property type="entry name" value="Alr0857-like"/>
</dbReference>
<gene>
    <name evidence="1" type="ORF">KR51_00030850</name>
</gene>
<accession>U5DGZ9</accession>
<dbReference type="STRING" id="582515.KR51_00030850"/>
<name>U5DGZ9_9CHRO</name>
<dbReference type="Proteomes" id="UP000016960">
    <property type="component" value="Unassembled WGS sequence"/>
</dbReference>
<dbReference type="RefSeq" id="WP_022608683.1">
    <property type="nucleotide sequence ID" value="NZ_ASSJ01000076.1"/>
</dbReference>